<accession>D6TC82</accession>
<dbReference type="InterPro" id="IPR012967">
    <property type="entry name" value="COMT_dimerisation"/>
</dbReference>
<dbReference type="PROSITE" id="PS51683">
    <property type="entry name" value="SAM_OMT_II"/>
    <property type="match status" value="1"/>
</dbReference>
<dbReference type="InterPro" id="IPR016461">
    <property type="entry name" value="COMT-like"/>
</dbReference>
<name>D6TC82_KTERA</name>
<dbReference type="Proteomes" id="UP000004508">
    <property type="component" value="Unassembled WGS sequence"/>
</dbReference>
<dbReference type="GO" id="GO:0008171">
    <property type="term" value="F:O-methyltransferase activity"/>
    <property type="evidence" value="ECO:0007669"/>
    <property type="project" value="InterPro"/>
</dbReference>
<dbReference type="Pfam" id="PF00891">
    <property type="entry name" value="Methyltransf_2"/>
    <property type="match status" value="1"/>
</dbReference>
<evidence type="ECO:0000256" key="2">
    <source>
        <dbReference type="ARBA" id="ARBA00022679"/>
    </source>
</evidence>
<dbReference type="Gene3D" id="3.40.50.150">
    <property type="entry name" value="Vaccinia Virus protein VP39"/>
    <property type="match status" value="1"/>
</dbReference>
<dbReference type="InterPro" id="IPR036388">
    <property type="entry name" value="WH-like_DNA-bd_sf"/>
</dbReference>
<proteinExistence type="predicted"/>
<dbReference type="SUPFAM" id="SSF53335">
    <property type="entry name" value="S-adenosyl-L-methionine-dependent methyltransferases"/>
    <property type="match status" value="1"/>
</dbReference>
<evidence type="ECO:0000259" key="5">
    <source>
        <dbReference type="Pfam" id="PF08100"/>
    </source>
</evidence>
<evidence type="ECO:0000259" key="4">
    <source>
        <dbReference type="Pfam" id="PF00891"/>
    </source>
</evidence>
<sequence length="332" mass="35166">MIGDKIPEASANLSALSDLCTPWCIHVVATLRIADHIAAGKTSITTLAQEAGCDSDSLQRVLRHLVGKGVFEEPTPGRFALNEIALGLLDPAQQLGLDLTGFGGRMVSAWGSLLSAVRTGASAYHEIFGLPFWEDLEAHPDIAASFDAFMGPLGHGTPDPEVLVTGGWEEVKTVVDVGGGTGALLTEILRTRPQIQGTLVDFPRTVARAEALLQAAGVGERARTVGQSFFEPLPAGADLYLLKSILNDCPDREAKLILSRCAQAARPSGRIVILGGVSPDDRADPQLLMMVLLGSKERTLTEFGELANEASLKVQAAGRLPSGRFAVECRPI</sequence>
<evidence type="ECO:0000256" key="3">
    <source>
        <dbReference type="ARBA" id="ARBA00022691"/>
    </source>
</evidence>
<keyword evidence="3" id="KW-0949">S-adenosyl-L-methionine</keyword>
<keyword evidence="2 6" id="KW-0808">Transferase</keyword>
<keyword evidence="1 6" id="KW-0489">Methyltransferase</keyword>
<dbReference type="eggNOG" id="COG2226">
    <property type="taxonomic scope" value="Bacteria"/>
</dbReference>
<comment type="caution">
    <text evidence="6">The sequence shown here is derived from an EMBL/GenBank/DDBJ whole genome shotgun (WGS) entry which is preliminary data.</text>
</comment>
<dbReference type="PIRSF" id="PIRSF005739">
    <property type="entry name" value="O-mtase"/>
    <property type="match status" value="1"/>
</dbReference>
<evidence type="ECO:0000313" key="7">
    <source>
        <dbReference type="Proteomes" id="UP000004508"/>
    </source>
</evidence>
<feature type="domain" description="O-methyltransferase dimerisation" evidence="5">
    <location>
        <begin position="20"/>
        <end position="85"/>
    </location>
</feature>
<dbReference type="InterPro" id="IPR029063">
    <property type="entry name" value="SAM-dependent_MTases_sf"/>
</dbReference>
<dbReference type="STRING" id="485913.Krac_9515"/>
<feature type="domain" description="O-methyltransferase C-terminal" evidence="4">
    <location>
        <begin position="110"/>
        <end position="310"/>
    </location>
</feature>
<evidence type="ECO:0000313" key="6">
    <source>
        <dbReference type="EMBL" id="EFH88118.1"/>
    </source>
</evidence>
<dbReference type="GO" id="GO:0046983">
    <property type="term" value="F:protein dimerization activity"/>
    <property type="evidence" value="ECO:0007669"/>
    <property type="project" value="InterPro"/>
</dbReference>
<dbReference type="PANTHER" id="PTHR43712:SF2">
    <property type="entry name" value="O-METHYLTRANSFERASE CICE"/>
    <property type="match status" value="1"/>
</dbReference>
<gene>
    <name evidence="6" type="ORF">Krac_9515</name>
</gene>
<dbReference type="InterPro" id="IPR001077">
    <property type="entry name" value="COMT_C"/>
</dbReference>
<protein>
    <submittedName>
        <fullName evidence="6">O-methyltransferase family 2</fullName>
    </submittedName>
</protein>
<dbReference type="InterPro" id="IPR036390">
    <property type="entry name" value="WH_DNA-bd_sf"/>
</dbReference>
<dbReference type="CDD" id="cd02440">
    <property type="entry name" value="AdoMet_MTases"/>
    <property type="match status" value="1"/>
</dbReference>
<dbReference type="Gene3D" id="1.10.287.1350">
    <property type="match status" value="1"/>
</dbReference>
<dbReference type="SUPFAM" id="SSF46785">
    <property type="entry name" value="Winged helix' DNA-binding domain"/>
    <property type="match status" value="1"/>
</dbReference>
<dbReference type="Gene3D" id="1.10.10.10">
    <property type="entry name" value="Winged helix-like DNA-binding domain superfamily/Winged helix DNA-binding domain"/>
    <property type="match status" value="1"/>
</dbReference>
<dbReference type="GO" id="GO:0032259">
    <property type="term" value="P:methylation"/>
    <property type="evidence" value="ECO:0007669"/>
    <property type="project" value="UniProtKB-KW"/>
</dbReference>
<dbReference type="AlphaFoldDB" id="D6TC82"/>
<organism evidence="6 7">
    <name type="scientific">Ktedonobacter racemifer DSM 44963</name>
    <dbReference type="NCBI Taxonomy" id="485913"/>
    <lineage>
        <taxon>Bacteria</taxon>
        <taxon>Bacillati</taxon>
        <taxon>Chloroflexota</taxon>
        <taxon>Ktedonobacteria</taxon>
        <taxon>Ktedonobacterales</taxon>
        <taxon>Ktedonobacteraceae</taxon>
        <taxon>Ktedonobacter</taxon>
    </lineage>
</organism>
<dbReference type="InParanoid" id="D6TC82"/>
<evidence type="ECO:0000256" key="1">
    <source>
        <dbReference type="ARBA" id="ARBA00022603"/>
    </source>
</evidence>
<dbReference type="RefSeq" id="WP_007903891.1">
    <property type="nucleotide sequence ID" value="NZ_ADVG01000001.1"/>
</dbReference>
<keyword evidence="7" id="KW-1185">Reference proteome</keyword>
<dbReference type="Pfam" id="PF08100">
    <property type="entry name" value="Dimerisation"/>
    <property type="match status" value="1"/>
</dbReference>
<dbReference type="EMBL" id="ADVG01000001">
    <property type="protein sequence ID" value="EFH88118.1"/>
    <property type="molecule type" value="Genomic_DNA"/>
</dbReference>
<dbReference type="PANTHER" id="PTHR43712">
    <property type="entry name" value="PUTATIVE (AFU_ORTHOLOGUE AFUA_4G14580)-RELATED"/>
    <property type="match status" value="1"/>
</dbReference>
<reference evidence="6 7" key="1">
    <citation type="journal article" date="2011" name="Stand. Genomic Sci.">
        <title>Non-contiguous finished genome sequence and contextual data of the filamentous soil bacterium Ktedonobacter racemifer type strain (SOSP1-21).</title>
        <authorList>
            <person name="Chang Y.J."/>
            <person name="Land M."/>
            <person name="Hauser L."/>
            <person name="Chertkov O."/>
            <person name="Del Rio T.G."/>
            <person name="Nolan M."/>
            <person name="Copeland A."/>
            <person name="Tice H."/>
            <person name="Cheng J.F."/>
            <person name="Lucas S."/>
            <person name="Han C."/>
            <person name="Goodwin L."/>
            <person name="Pitluck S."/>
            <person name="Ivanova N."/>
            <person name="Ovchinikova G."/>
            <person name="Pati A."/>
            <person name="Chen A."/>
            <person name="Palaniappan K."/>
            <person name="Mavromatis K."/>
            <person name="Liolios K."/>
            <person name="Brettin T."/>
            <person name="Fiebig A."/>
            <person name="Rohde M."/>
            <person name="Abt B."/>
            <person name="Goker M."/>
            <person name="Detter J.C."/>
            <person name="Woyke T."/>
            <person name="Bristow J."/>
            <person name="Eisen J.A."/>
            <person name="Markowitz V."/>
            <person name="Hugenholtz P."/>
            <person name="Kyrpides N.C."/>
            <person name="Klenk H.P."/>
            <person name="Lapidus A."/>
        </authorList>
    </citation>
    <scope>NUCLEOTIDE SEQUENCE [LARGE SCALE GENOMIC DNA]</scope>
    <source>
        <strain evidence="7">DSM 44963</strain>
    </source>
</reference>